<gene>
    <name evidence="4" type="primary">fliW</name>
    <name evidence="5" type="ORF">BJ989_003320</name>
</gene>
<comment type="subunit">
    <text evidence="4">Interacts with translational regulator CsrA and flagellin(s).</text>
</comment>
<keyword evidence="1 4" id="KW-0963">Cytoplasm</keyword>
<dbReference type="GO" id="GO:0006417">
    <property type="term" value="P:regulation of translation"/>
    <property type="evidence" value="ECO:0007669"/>
    <property type="project" value="UniProtKB-KW"/>
</dbReference>
<dbReference type="GO" id="GO:0044780">
    <property type="term" value="P:bacterial-type flagellum assembly"/>
    <property type="evidence" value="ECO:0007669"/>
    <property type="project" value="UniProtKB-UniRule"/>
</dbReference>
<comment type="function">
    <text evidence="4">Acts as an anti-CsrA protein, binds CsrA and prevents it from repressing translation of its target genes, one of which is flagellin. Binds to flagellin and participates in the assembly of the flagellum.</text>
</comment>
<name>A0A7Y9RX28_9ACTN</name>
<keyword evidence="5" id="KW-0966">Cell projection</keyword>
<dbReference type="InterPro" id="IPR024046">
    <property type="entry name" value="Flagellar_assmbl_FliW_dom_sf"/>
</dbReference>
<keyword evidence="6" id="KW-1185">Reference proteome</keyword>
<dbReference type="Pfam" id="PF02623">
    <property type="entry name" value="FliW"/>
    <property type="match status" value="1"/>
</dbReference>
<keyword evidence="5" id="KW-0282">Flagellum</keyword>
<reference evidence="5 6" key="1">
    <citation type="submission" date="2020-07" db="EMBL/GenBank/DDBJ databases">
        <title>Sequencing the genomes of 1000 actinobacteria strains.</title>
        <authorList>
            <person name="Klenk H.-P."/>
        </authorList>
    </citation>
    <scope>NUCLEOTIDE SEQUENCE [LARGE SCALE GENOMIC DNA]</scope>
    <source>
        <strain evidence="5 6">DSM 24552</strain>
    </source>
</reference>
<dbReference type="Gene3D" id="2.30.290.10">
    <property type="entry name" value="BH3618-like"/>
    <property type="match status" value="1"/>
</dbReference>
<evidence type="ECO:0000313" key="5">
    <source>
        <dbReference type="EMBL" id="NYG57016.1"/>
    </source>
</evidence>
<evidence type="ECO:0000256" key="4">
    <source>
        <dbReference type="HAMAP-Rule" id="MF_01185"/>
    </source>
</evidence>
<dbReference type="GO" id="GO:0005737">
    <property type="term" value="C:cytoplasm"/>
    <property type="evidence" value="ECO:0007669"/>
    <property type="project" value="UniProtKB-SubCell"/>
</dbReference>
<proteinExistence type="inferred from homology"/>
<evidence type="ECO:0000313" key="6">
    <source>
        <dbReference type="Proteomes" id="UP000544110"/>
    </source>
</evidence>
<dbReference type="PANTHER" id="PTHR39190">
    <property type="entry name" value="FLAGELLAR ASSEMBLY FACTOR FLIW"/>
    <property type="match status" value="1"/>
</dbReference>
<evidence type="ECO:0000256" key="3">
    <source>
        <dbReference type="ARBA" id="ARBA00022845"/>
    </source>
</evidence>
<sequence>MVQTTAPAPAAAGSRSEMPEVSDVPVIEMVQPVPGFPEHRRFALVQLDEDGVLCALRSLDDESLRFLVVPPFDFWPDYAPVIADDVVADLGIEAVGDVLVLVVLTAGATLAETTANLLAPVVLNTVTRRAAQVILDDPSLPVAAPLPV</sequence>
<comment type="similarity">
    <text evidence="4">Belongs to the FliW family.</text>
</comment>
<organism evidence="5 6">
    <name type="scientific">Nocardioides perillae</name>
    <dbReference type="NCBI Taxonomy" id="1119534"/>
    <lineage>
        <taxon>Bacteria</taxon>
        <taxon>Bacillati</taxon>
        <taxon>Actinomycetota</taxon>
        <taxon>Actinomycetes</taxon>
        <taxon>Propionibacteriales</taxon>
        <taxon>Nocardioidaceae</taxon>
        <taxon>Nocardioides</taxon>
    </lineage>
</organism>
<dbReference type="HAMAP" id="MF_01185">
    <property type="entry name" value="FliW"/>
    <property type="match status" value="1"/>
</dbReference>
<keyword evidence="5" id="KW-0969">Cilium</keyword>
<dbReference type="SUPFAM" id="SSF141457">
    <property type="entry name" value="BH3618-like"/>
    <property type="match status" value="1"/>
</dbReference>
<dbReference type="RefSeq" id="WP_246283460.1">
    <property type="nucleotide sequence ID" value="NZ_JACCAC010000001.1"/>
</dbReference>
<dbReference type="PANTHER" id="PTHR39190:SF1">
    <property type="entry name" value="FLAGELLAR ASSEMBLY FACTOR FLIW"/>
    <property type="match status" value="1"/>
</dbReference>
<evidence type="ECO:0000256" key="2">
    <source>
        <dbReference type="ARBA" id="ARBA00022795"/>
    </source>
</evidence>
<comment type="subcellular location">
    <subcellularLocation>
        <location evidence="4">Cytoplasm</location>
    </subcellularLocation>
</comment>
<keyword evidence="2 4" id="KW-1005">Bacterial flagellum biogenesis</keyword>
<dbReference type="EMBL" id="JACCAC010000001">
    <property type="protein sequence ID" value="NYG57016.1"/>
    <property type="molecule type" value="Genomic_DNA"/>
</dbReference>
<dbReference type="AlphaFoldDB" id="A0A7Y9RX28"/>
<protein>
    <recommendedName>
        <fullName evidence="4">Flagellar assembly factor FliW</fullName>
    </recommendedName>
</protein>
<comment type="caution">
    <text evidence="5">The sequence shown here is derived from an EMBL/GenBank/DDBJ whole genome shotgun (WGS) entry which is preliminary data.</text>
</comment>
<keyword evidence="3 4" id="KW-0810">Translation regulation</keyword>
<accession>A0A7Y9RX28</accession>
<dbReference type="InterPro" id="IPR003775">
    <property type="entry name" value="Flagellar_assembly_factor_FliW"/>
</dbReference>
<evidence type="ECO:0000256" key="1">
    <source>
        <dbReference type="ARBA" id="ARBA00022490"/>
    </source>
</evidence>
<dbReference type="Proteomes" id="UP000544110">
    <property type="component" value="Unassembled WGS sequence"/>
</dbReference>
<keyword evidence="4" id="KW-0143">Chaperone</keyword>